<proteinExistence type="predicted"/>
<dbReference type="RefSeq" id="WP_002382565.1">
    <property type="nucleotide sequence ID" value="NZ_CABGRP010000001.1"/>
</dbReference>
<name>A0A7H0FM98_ENTFL</name>
<dbReference type="AlphaFoldDB" id="A0A7H0FM98"/>
<evidence type="ECO:0000313" key="2">
    <source>
        <dbReference type="Proteomes" id="UP000516122"/>
    </source>
</evidence>
<dbReference type="Gene3D" id="1.10.10.2910">
    <property type="match status" value="1"/>
</dbReference>
<reference evidence="1 2" key="1">
    <citation type="submission" date="2020-08" db="EMBL/GenBank/DDBJ databases">
        <title>Enterococcus faecalis SF28073 genome assembly.</title>
        <authorList>
            <person name="Duerkop B.A."/>
            <person name="Johnson C.N."/>
        </authorList>
    </citation>
    <scope>NUCLEOTIDE SEQUENCE [LARGE SCALE GENOMIC DNA]</scope>
    <source>
        <strain evidence="1 2">SF28073</strain>
    </source>
</reference>
<protein>
    <submittedName>
        <fullName evidence="1">ImmA/IrrE family metallo-endopeptidase</fullName>
    </submittedName>
</protein>
<dbReference type="EMBL" id="CP060804">
    <property type="protein sequence ID" value="QNP37164.1"/>
    <property type="molecule type" value="Genomic_DNA"/>
</dbReference>
<sequence>MSRQRIRKLAHKLIEKYNTSNPYELCDYLGVPIYYMDLGKNILGFRSVLNRAPMLLLNTRNSEEEEYIVCIHELGHHCCGHTNNADQLTRNNMRFIAQGDEYEANCFMIEILLYGVNLAEYPTKECLLRSCGIPSWAERYVDWKYLEETANFDSYNSYY</sequence>
<evidence type="ECO:0000313" key="1">
    <source>
        <dbReference type="EMBL" id="QNP37164.1"/>
    </source>
</evidence>
<accession>A0A7H0FM98</accession>
<gene>
    <name evidence="1" type="ORF">H9Q64_11910</name>
</gene>
<dbReference type="InterPro" id="IPR010359">
    <property type="entry name" value="IrrE_HExxH"/>
</dbReference>
<dbReference type="Pfam" id="PF06114">
    <property type="entry name" value="Peptidase_M78"/>
    <property type="match status" value="1"/>
</dbReference>
<organism evidence="1 2">
    <name type="scientific">Enterococcus faecalis</name>
    <name type="common">Streptococcus faecalis</name>
    <dbReference type="NCBI Taxonomy" id="1351"/>
    <lineage>
        <taxon>Bacteria</taxon>
        <taxon>Bacillati</taxon>
        <taxon>Bacillota</taxon>
        <taxon>Bacilli</taxon>
        <taxon>Lactobacillales</taxon>
        <taxon>Enterococcaceae</taxon>
        <taxon>Enterococcus</taxon>
    </lineage>
</organism>
<dbReference type="Proteomes" id="UP000516122">
    <property type="component" value="Chromosome"/>
</dbReference>